<dbReference type="PANTHER" id="PTHR43029">
    <property type="entry name" value="AMMONIUM TRANSPORTER MEP2"/>
    <property type="match status" value="1"/>
</dbReference>
<evidence type="ECO:0000256" key="9">
    <source>
        <dbReference type="SAM" id="MobiDB-lite"/>
    </source>
</evidence>
<dbReference type="GO" id="GO:0008519">
    <property type="term" value="F:ammonium channel activity"/>
    <property type="evidence" value="ECO:0007669"/>
    <property type="project" value="InterPro"/>
</dbReference>
<dbReference type="FunFam" id="1.10.3430.10:FF:000003">
    <property type="entry name" value="Ammonium transporter"/>
    <property type="match status" value="1"/>
</dbReference>
<feature type="transmembrane region" description="Helical" evidence="8">
    <location>
        <begin position="82"/>
        <end position="100"/>
    </location>
</feature>
<feature type="transmembrane region" description="Helical" evidence="8">
    <location>
        <begin position="50"/>
        <end position="70"/>
    </location>
</feature>
<evidence type="ECO:0000256" key="8">
    <source>
        <dbReference type="RuleBase" id="RU362002"/>
    </source>
</evidence>
<evidence type="ECO:0000256" key="7">
    <source>
        <dbReference type="ARBA" id="ARBA00023177"/>
    </source>
</evidence>
<feature type="transmembrane region" description="Helical" evidence="8">
    <location>
        <begin position="238"/>
        <end position="258"/>
    </location>
</feature>
<protein>
    <recommendedName>
        <fullName evidence="8">Ammonium transporter</fullName>
    </recommendedName>
</protein>
<dbReference type="EMBL" id="JAVRRD010000005">
    <property type="protein sequence ID" value="KAK5058772.1"/>
    <property type="molecule type" value="Genomic_DNA"/>
</dbReference>
<feature type="transmembrane region" description="Helical" evidence="8">
    <location>
        <begin position="140"/>
        <end position="161"/>
    </location>
</feature>
<comment type="similarity">
    <text evidence="2 8">Belongs to the ammonia transporter channel (TC 1.A.11.2) family.</text>
</comment>
<proteinExistence type="inferred from homology"/>
<evidence type="ECO:0000256" key="3">
    <source>
        <dbReference type="ARBA" id="ARBA00022448"/>
    </source>
</evidence>
<dbReference type="PANTHER" id="PTHR43029:SF4">
    <property type="entry name" value="AMMONIUM TRANSPORTER MEP1-RELATED"/>
    <property type="match status" value="1"/>
</dbReference>
<comment type="subcellular location">
    <subcellularLocation>
        <location evidence="8">Cell membrane</location>
        <topology evidence="8">Multi-pass membrane protein</topology>
    </subcellularLocation>
    <subcellularLocation>
        <location evidence="1">Membrane</location>
        <topology evidence="1">Multi-pass membrane protein</topology>
    </subcellularLocation>
</comment>
<dbReference type="Proteomes" id="UP001358417">
    <property type="component" value="Unassembled WGS sequence"/>
</dbReference>
<feature type="transmembrane region" description="Helical" evidence="8">
    <location>
        <begin position="303"/>
        <end position="322"/>
    </location>
</feature>
<feature type="transmembrane region" description="Helical" evidence="8">
    <location>
        <begin position="360"/>
        <end position="380"/>
    </location>
</feature>
<feature type="transmembrane region" description="Helical" evidence="8">
    <location>
        <begin position="409"/>
        <end position="434"/>
    </location>
</feature>
<dbReference type="NCBIfam" id="TIGR00836">
    <property type="entry name" value="amt"/>
    <property type="match status" value="1"/>
</dbReference>
<dbReference type="GeneID" id="89979190"/>
<accession>A0AAV9NI19</accession>
<keyword evidence="12" id="KW-1185">Reference proteome</keyword>
<organism evidence="11 12">
    <name type="scientific">Exophiala bonariae</name>
    <dbReference type="NCBI Taxonomy" id="1690606"/>
    <lineage>
        <taxon>Eukaryota</taxon>
        <taxon>Fungi</taxon>
        <taxon>Dikarya</taxon>
        <taxon>Ascomycota</taxon>
        <taxon>Pezizomycotina</taxon>
        <taxon>Eurotiomycetes</taxon>
        <taxon>Chaetothyriomycetidae</taxon>
        <taxon>Chaetothyriales</taxon>
        <taxon>Herpotrichiellaceae</taxon>
        <taxon>Exophiala</taxon>
    </lineage>
</organism>
<dbReference type="InterPro" id="IPR029020">
    <property type="entry name" value="Ammonium/urea_transptr"/>
</dbReference>
<dbReference type="AlphaFoldDB" id="A0AAV9NI19"/>
<name>A0AAV9NI19_9EURO</name>
<keyword evidence="4 8" id="KW-0812">Transmembrane</keyword>
<evidence type="ECO:0000256" key="1">
    <source>
        <dbReference type="ARBA" id="ARBA00004141"/>
    </source>
</evidence>
<sequence length="546" mass="59336">MSEISDYLPSYASYNWTGAPADFTLATNSDSGGDSRTENLNKWYQSGDTAYIILSSCLVLIMVPGLGFLYSGLARRKSALSMMWACMAAGSVINFQWYFWGYSLTFSASGTSGFIGDLHHFGLKHVLGAPSPGSPLVSGLLYSFYQMQFCCVTAAIVAGAVAERGRLLPFLVWTFLWATLVYNPIACWAWNVNGWAYKYGVMDYAGGGPVEIGSGLSALAYSMVLGKRQEKMMLNFRPHNVSFILLGTVFLWFGWLGFNGGSSFGANLRAVMACWNSNLTATFAAATWVLLDFRLARKWSMVGWCSGTISGLVAATPASGYLETWGSVALGITTGVVCNFATKIKFWIRIDDSMDVFAEHGVAGIVGLIFNALLGVDYIVGLDGVNTGGENPETGTAIGGWPIGNYRQLYIQVAYIVACSAYAFVVSAILAYAVNFIPGLHLRASEEAELLGMDDDQLGEFAYDYVEVRRDYLAWTPSSKDQNGVDPDLPQEHRHGIEEHSKLIKNSNDASSSSNNAEGSLPAQGDRHAVAVEDQEKAQHLTERPE</sequence>
<evidence type="ECO:0000256" key="5">
    <source>
        <dbReference type="ARBA" id="ARBA00022989"/>
    </source>
</evidence>
<dbReference type="RefSeq" id="XP_064709295.1">
    <property type="nucleotide sequence ID" value="XM_064854569.1"/>
</dbReference>
<dbReference type="Pfam" id="PF00909">
    <property type="entry name" value="Ammonium_transp"/>
    <property type="match status" value="1"/>
</dbReference>
<comment type="caution">
    <text evidence="11">The sequence shown here is derived from an EMBL/GenBank/DDBJ whole genome shotgun (WGS) entry which is preliminary data.</text>
</comment>
<feature type="transmembrane region" description="Helical" evidence="8">
    <location>
        <begin position="270"/>
        <end position="291"/>
    </location>
</feature>
<dbReference type="SUPFAM" id="SSF111352">
    <property type="entry name" value="Ammonium transporter"/>
    <property type="match status" value="1"/>
</dbReference>
<evidence type="ECO:0000259" key="10">
    <source>
        <dbReference type="Pfam" id="PF00909"/>
    </source>
</evidence>
<feature type="transmembrane region" description="Helical" evidence="8">
    <location>
        <begin position="168"/>
        <end position="192"/>
    </location>
</feature>
<feature type="transmembrane region" description="Helical" evidence="8">
    <location>
        <begin position="204"/>
        <end position="226"/>
    </location>
</feature>
<dbReference type="GO" id="GO:0005886">
    <property type="term" value="C:plasma membrane"/>
    <property type="evidence" value="ECO:0007669"/>
    <property type="project" value="UniProtKB-SubCell"/>
</dbReference>
<evidence type="ECO:0000256" key="2">
    <source>
        <dbReference type="ARBA" id="ARBA00005887"/>
    </source>
</evidence>
<dbReference type="InterPro" id="IPR001905">
    <property type="entry name" value="Ammonium_transpt"/>
</dbReference>
<dbReference type="InterPro" id="IPR024041">
    <property type="entry name" value="NH4_transpt_AmtB-like_dom"/>
</dbReference>
<evidence type="ECO:0000313" key="11">
    <source>
        <dbReference type="EMBL" id="KAK5058772.1"/>
    </source>
</evidence>
<keyword evidence="6 8" id="KW-0472">Membrane</keyword>
<dbReference type="InterPro" id="IPR018047">
    <property type="entry name" value="Ammonium_transpt_CS"/>
</dbReference>
<feature type="compositionally biased region" description="Basic and acidic residues" evidence="9">
    <location>
        <begin position="525"/>
        <end position="546"/>
    </location>
</feature>
<reference evidence="11 12" key="1">
    <citation type="submission" date="2023-08" db="EMBL/GenBank/DDBJ databases">
        <title>Black Yeasts Isolated from many extreme environments.</title>
        <authorList>
            <person name="Coleine C."/>
            <person name="Stajich J.E."/>
            <person name="Selbmann L."/>
        </authorList>
    </citation>
    <scope>NUCLEOTIDE SEQUENCE [LARGE SCALE GENOMIC DNA]</scope>
    <source>
        <strain evidence="11 12">CCFEE 5792</strain>
    </source>
</reference>
<feature type="domain" description="Ammonium transporter AmtB-like" evidence="10">
    <location>
        <begin position="51"/>
        <end position="463"/>
    </location>
</feature>
<feature type="region of interest" description="Disordered" evidence="9">
    <location>
        <begin position="499"/>
        <end position="546"/>
    </location>
</feature>
<gene>
    <name evidence="11" type="ORF">LTR84_011036</name>
</gene>
<evidence type="ECO:0000313" key="12">
    <source>
        <dbReference type="Proteomes" id="UP001358417"/>
    </source>
</evidence>
<dbReference type="Gene3D" id="1.10.3430.10">
    <property type="entry name" value="Ammonium transporter AmtB like domains"/>
    <property type="match status" value="1"/>
</dbReference>
<evidence type="ECO:0000256" key="6">
    <source>
        <dbReference type="ARBA" id="ARBA00023136"/>
    </source>
</evidence>
<dbReference type="PROSITE" id="PS01219">
    <property type="entry name" value="AMMONIUM_TRANSP"/>
    <property type="match status" value="1"/>
</dbReference>
<keyword evidence="3 8" id="KW-0813">Transport</keyword>
<feature type="transmembrane region" description="Helical" evidence="8">
    <location>
        <begin position="328"/>
        <end position="348"/>
    </location>
</feature>
<keyword evidence="5 8" id="KW-1133">Transmembrane helix</keyword>
<evidence type="ECO:0000256" key="4">
    <source>
        <dbReference type="ARBA" id="ARBA00022692"/>
    </source>
</evidence>
<feature type="compositionally biased region" description="Low complexity" evidence="9">
    <location>
        <begin position="506"/>
        <end position="517"/>
    </location>
</feature>
<keyword evidence="7 8" id="KW-0924">Ammonia transport</keyword>